<reference evidence="3 4" key="1">
    <citation type="submission" date="2016-11" db="EMBL/GenBank/DDBJ databases">
        <authorList>
            <person name="Jaros S."/>
            <person name="Januszkiewicz K."/>
            <person name="Wedrychowicz H."/>
        </authorList>
    </citation>
    <scope>NUCLEOTIDE SEQUENCE [LARGE SCALE GENOMIC DNA]</scope>
</reference>
<accession>A0A2X0MS34</accession>
<evidence type="ECO:0000313" key="3">
    <source>
        <dbReference type="EMBL" id="SGZ29604.1"/>
    </source>
</evidence>
<sequence length="152" mass="16710">MRSRLQKEDKSNFYTEALFIVAGKPRESDRNSWKQVEAKGSDRDCKNLTPHAGINGGVPDAIWHSIPQDLSRLHTFGCRAWATIPQHDRTKLKPKGIPLIFVDQVPCRPATCLRAQTALCCPYNRAAPRPGASSGTSRSRCTSDSGVAHVVA</sequence>
<proteinExistence type="predicted"/>
<feature type="compositionally biased region" description="Polar residues" evidence="1">
    <location>
        <begin position="133"/>
        <end position="145"/>
    </location>
</feature>
<gene>
    <name evidence="3" type="primary">BQ5605_C051g12554</name>
    <name evidence="2" type="synonym">BQ5605_C085g13009</name>
    <name evidence="3" type="ORF">BQ5605_C051G12554</name>
    <name evidence="2" type="ORF">BQ5605_C085G13009</name>
</gene>
<keyword evidence="4" id="KW-1185">Reference proteome</keyword>
<dbReference type="Proteomes" id="UP000249464">
    <property type="component" value="Unassembled WGS sequence"/>
</dbReference>
<protein>
    <submittedName>
        <fullName evidence="3">BQ5605_C051g12554 protein</fullName>
    </submittedName>
    <submittedName>
        <fullName evidence="2">BQ5605_C085g13009 protein</fullName>
    </submittedName>
</protein>
<organism evidence="3 4">
    <name type="scientific">Microbotryum silenes-dioicae</name>
    <dbReference type="NCBI Taxonomy" id="796604"/>
    <lineage>
        <taxon>Eukaryota</taxon>
        <taxon>Fungi</taxon>
        <taxon>Dikarya</taxon>
        <taxon>Basidiomycota</taxon>
        <taxon>Pucciniomycotina</taxon>
        <taxon>Microbotryomycetes</taxon>
        <taxon>Microbotryales</taxon>
        <taxon>Microbotryaceae</taxon>
        <taxon>Microbotryum</taxon>
    </lineage>
</organism>
<evidence type="ECO:0000313" key="2">
    <source>
        <dbReference type="EMBL" id="SGY28745.1"/>
    </source>
</evidence>
<name>A0A2X0MS34_9BASI</name>
<feature type="region of interest" description="Disordered" evidence="1">
    <location>
        <begin position="128"/>
        <end position="152"/>
    </location>
</feature>
<evidence type="ECO:0000256" key="1">
    <source>
        <dbReference type="SAM" id="MobiDB-lite"/>
    </source>
</evidence>
<dbReference type="EMBL" id="FQNC01000040">
    <property type="protein sequence ID" value="SGY28745.1"/>
    <property type="molecule type" value="Genomic_DNA"/>
</dbReference>
<evidence type="ECO:0000313" key="4">
    <source>
        <dbReference type="Proteomes" id="UP000249464"/>
    </source>
</evidence>
<dbReference type="AlphaFoldDB" id="A0A2X0MS34"/>
<dbReference type="EMBL" id="FQNC01000096">
    <property type="protein sequence ID" value="SGZ29604.1"/>
    <property type="molecule type" value="Genomic_DNA"/>
</dbReference>